<dbReference type="KEGG" id="pcl:Pcal_1288"/>
<accession>A3MVP5</accession>
<dbReference type="SUPFAM" id="SSF52540">
    <property type="entry name" value="P-loop containing nucleoside triphosphate hydrolases"/>
    <property type="match status" value="1"/>
</dbReference>
<dbReference type="RefSeq" id="WP_011849970.1">
    <property type="nucleotide sequence ID" value="NC_009073.1"/>
</dbReference>
<dbReference type="OrthoDB" id="29163at2157"/>
<reference evidence="2" key="1">
    <citation type="submission" date="2007-02" db="EMBL/GenBank/DDBJ databases">
        <title>Complete sequence of Pyrobaculum calidifontis JCM 11548.</title>
        <authorList>
            <consortium name="US DOE Joint Genome Institute"/>
            <person name="Copeland A."/>
            <person name="Lucas S."/>
            <person name="Lapidus A."/>
            <person name="Barry K."/>
            <person name="Glavina del Rio T."/>
            <person name="Dalin E."/>
            <person name="Tice H."/>
            <person name="Pitluck S."/>
            <person name="Chain P."/>
            <person name="Malfatti S."/>
            <person name="Shin M."/>
            <person name="Vergez L."/>
            <person name="Schmutz J."/>
            <person name="Larimer F."/>
            <person name="Land M."/>
            <person name="Hauser L."/>
            <person name="Kyrpides N."/>
            <person name="Mikhailova N."/>
            <person name="Cozen A.E."/>
            <person name="Fitz-Gibbon S.T."/>
            <person name="House C.H."/>
            <person name="Saltikov C."/>
            <person name="Lowe T.M."/>
            <person name="Richardson P."/>
        </authorList>
    </citation>
    <scope>NUCLEOTIDE SEQUENCE [LARGE SCALE GENOMIC DNA]</scope>
    <source>
        <strain evidence="2">JCM 11548</strain>
    </source>
</reference>
<dbReference type="InterPro" id="IPR027417">
    <property type="entry name" value="P-loop_NTPase"/>
</dbReference>
<dbReference type="STRING" id="410359.Pcal_1288"/>
<dbReference type="Proteomes" id="UP000001431">
    <property type="component" value="Chromosome"/>
</dbReference>
<evidence type="ECO:0000259" key="1">
    <source>
        <dbReference type="Pfam" id="PF13304"/>
    </source>
</evidence>
<feature type="domain" description="ATPase AAA-type core" evidence="1">
    <location>
        <begin position="167"/>
        <end position="231"/>
    </location>
</feature>
<evidence type="ECO:0000313" key="3">
    <source>
        <dbReference type="Proteomes" id="UP000001431"/>
    </source>
</evidence>
<gene>
    <name evidence="2" type="ordered locus">Pcal_1288</name>
</gene>
<dbReference type="AlphaFoldDB" id="A3MVP5"/>
<dbReference type="GO" id="GO:0016887">
    <property type="term" value="F:ATP hydrolysis activity"/>
    <property type="evidence" value="ECO:0007669"/>
    <property type="project" value="InterPro"/>
</dbReference>
<dbReference type="EMBL" id="CP000561">
    <property type="protein sequence ID" value="ABO08712.1"/>
    <property type="molecule type" value="Genomic_DNA"/>
</dbReference>
<dbReference type="Pfam" id="PF13304">
    <property type="entry name" value="AAA_21"/>
    <property type="match status" value="1"/>
</dbReference>
<organism evidence="2 3">
    <name type="scientific">Pyrobaculum calidifontis (strain DSM 21063 / JCM 11548 / VA1)</name>
    <dbReference type="NCBI Taxonomy" id="410359"/>
    <lineage>
        <taxon>Archaea</taxon>
        <taxon>Thermoproteota</taxon>
        <taxon>Thermoprotei</taxon>
        <taxon>Thermoproteales</taxon>
        <taxon>Thermoproteaceae</taxon>
        <taxon>Pyrobaculum</taxon>
    </lineage>
</organism>
<dbReference type="eggNOG" id="arCOG05422">
    <property type="taxonomic scope" value="Archaea"/>
</dbReference>
<dbReference type="InterPro" id="IPR051396">
    <property type="entry name" value="Bact_Antivir_Def_Nuclease"/>
</dbReference>
<dbReference type="GeneID" id="4909338"/>
<name>A3MVP5_PYRCJ</name>
<dbReference type="PANTHER" id="PTHR43581">
    <property type="entry name" value="ATP/GTP PHOSPHATASE"/>
    <property type="match status" value="1"/>
</dbReference>
<evidence type="ECO:0000313" key="2">
    <source>
        <dbReference type="EMBL" id="ABO08712.1"/>
    </source>
</evidence>
<dbReference type="Gene3D" id="3.40.50.300">
    <property type="entry name" value="P-loop containing nucleotide triphosphate hydrolases"/>
    <property type="match status" value="1"/>
</dbReference>
<protein>
    <recommendedName>
        <fullName evidence="1">ATPase AAA-type core domain-containing protein</fullName>
    </recommendedName>
</protein>
<dbReference type="HOGENOM" id="CLU_907985_0_0_2"/>
<dbReference type="GO" id="GO:0005524">
    <property type="term" value="F:ATP binding"/>
    <property type="evidence" value="ECO:0007669"/>
    <property type="project" value="InterPro"/>
</dbReference>
<sequence length="274" mass="30587">MKLKVQNLKHITEAVLEGDRIILYGPNGGGKSTLIHTVALILGAALGVKAHDENIINQGDFHDDTYVRFEDFDVFEIRQRKLWWRGRAYPLTEPLKVADFSLWHITESYFAIYGRVPQCLGDPIEGVPSGVIGYSYFDIRVLCPAAAEASEDLFKIYYNVAEIGLDGATTWTTLSRLSYGQRRAIVILAALELGGYVLIENLESGLHLDLLVYVLNAASVSKGKVIAETHSGLALKLAVKYGIQPYYVERSVEKITNFDIKLFKREAEVFSSLI</sequence>
<dbReference type="InterPro" id="IPR003959">
    <property type="entry name" value="ATPase_AAA_core"/>
</dbReference>
<dbReference type="PANTHER" id="PTHR43581:SF3">
    <property type="entry name" value="AAA+ ATPASE DOMAIN-CONTAINING PROTEIN"/>
    <property type="match status" value="1"/>
</dbReference>
<keyword evidence="3" id="KW-1185">Reference proteome</keyword>
<proteinExistence type="predicted"/>